<protein>
    <submittedName>
        <fullName evidence="1">Uncharacterized protein</fullName>
    </submittedName>
</protein>
<reference evidence="1" key="1">
    <citation type="submission" date="2019-03" db="EMBL/GenBank/DDBJ databases">
        <title>WGS assembly of Setaria viridis.</title>
        <authorList>
            <person name="Huang P."/>
            <person name="Jenkins J."/>
            <person name="Grimwood J."/>
            <person name="Barry K."/>
            <person name="Healey A."/>
            <person name="Mamidi S."/>
            <person name="Sreedasyam A."/>
            <person name="Shu S."/>
            <person name="Feldman M."/>
            <person name="Wu J."/>
            <person name="Yu Y."/>
            <person name="Chen C."/>
            <person name="Johnson J."/>
            <person name="Rokhsar D."/>
            <person name="Baxter I."/>
            <person name="Schmutz J."/>
            <person name="Brutnell T."/>
            <person name="Kellogg E."/>
        </authorList>
    </citation>
    <scope>NUCLEOTIDE SEQUENCE [LARGE SCALE GENOMIC DNA]</scope>
</reference>
<gene>
    <name evidence="1" type="ORF">SEVIR_2G177501v2</name>
</gene>
<evidence type="ECO:0000313" key="2">
    <source>
        <dbReference type="Proteomes" id="UP000298652"/>
    </source>
</evidence>
<evidence type="ECO:0000313" key="1">
    <source>
        <dbReference type="EMBL" id="TKW32593.1"/>
    </source>
</evidence>
<proteinExistence type="predicted"/>
<dbReference type="AlphaFoldDB" id="A0A4U6VUZ4"/>
<dbReference type="Gramene" id="TKW32593">
    <property type="protein sequence ID" value="TKW32593"/>
    <property type="gene ID" value="SEVIR_2G177501v2"/>
</dbReference>
<dbReference type="Proteomes" id="UP000298652">
    <property type="component" value="Chromosome 2"/>
</dbReference>
<dbReference type="EMBL" id="CM016553">
    <property type="protein sequence ID" value="TKW32593.1"/>
    <property type="molecule type" value="Genomic_DNA"/>
</dbReference>
<sequence>MGYRVSVDLFSRRLLCFLFRERLHFPPSISRVIRSGNPVGFSVVREQEWSFPRRTARASCWFMSPALPQLHGSELPSLPASSRSLLLQPWQRGARDRRHFRVSRFGFGVKYSGFLHLEPCFVLSCT</sequence>
<name>A0A4U6VUZ4_SETVI</name>
<organism evidence="1 2">
    <name type="scientific">Setaria viridis</name>
    <name type="common">Green bristlegrass</name>
    <name type="synonym">Setaria italica subsp. viridis</name>
    <dbReference type="NCBI Taxonomy" id="4556"/>
    <lineage>
        <taxon>Eukaryota</taxon>
        <taxon>Viridiplantae</taxon>
        <taxon>Streptophyta</taxon>
        <taxon>Embryophyta</taxon>
        <taxon>Tracheophyta</taxon>
        <taxon>Spermatophyta</taxon>
        <taxon>Magnoliopsida</taxon>
        <taxon>Liliopsida</taxon>
        <taxon>Poales</taxon>
        <taxon>Poaceae</taxon>
        <taxon>PACMAD clade</taxon>
        <taxon>Panicoideae</taxon>
        <taxon>Panicodae</taxon>
        <taxon>Paniceae</taxon>
        <taxon>Cenchrinae</taxon>
        <taxon>Setaria</taxon>
    </lineage>
</organism>
<keyword evidence="2" id="KW-1185">Reference proteome</keyword>
<accession>A0A4U6VUZ4</accession>